<dbReference type="PANTHER" id="PTHR46648:SF1">
    <property type="entry name" value="ADENOSINE 5'-MONOPHOSPHORAMIDASE HNT1"/>
    <property type="match status" value="1"/>
</dbReference>
<evidence type="ECO:0000259" key="4">
    <source>
        <dbReference type="PROSITE" id="PS51084"/>
    </source>
</evidence>
<evidence type="ECO:0000256" key="1">
    <source>
        <dbReference type="PIRSR" id="PIRSR601310-1"/>
    </source>
</evidence>
<name>A0AAU8FPZ1_9BACT</name>
<keyword evidence="5" id="KW-0808">Transferase</keyword>
<evidence type="ECO:0000256" key="3">
    <source>
        <dbReference type="PROSITE-ProRule" id="PRU00464"/>
    </source>
</evidence>
<dbReference type="AlphaFoldDB" id="A0AAU8FPZ1"/>
<proteinExistence type="predicted"/>
<dbReference type="PRINTS" id="PR00332">
    <property type="entry name" value="HISTRIAD"/>
</dbReference>
<accession>A0AAU8FPZ1</accession>
<dbReference type="InterPro" id="IPR011146">
    <property type="entry name" value="HIT-like"/>
</dbReference>
<dbReference type="PROSITE" id="PS51084">
    <property type="entry name" value="HIT_2"/>
    <property type="match status" value="1"/>
</dbReference>
<dbReference type="EC" id="2.1.1.-" evidence="5"/>
<dbReference type="EMBL" id="CP159289">
    <property type="protein sequence ID" value="XCH26611.1"/>
    <property type="molecule type" value="Genomic_DNA"/>
</dbReference>
<dbReference type="GO" id="GO:0008168">
    <property type="term" value="F:methyltransferase activity"/>
    <property type="evidence" value="ECO:0007669"/>
    <property type="project" value="UniProtKB-KW"/>
</dbReference>
<organism evidence="5">
    <name type="scientific">Dyadobacter sp. 676</name>
    <dbReference type="NCBI Taxonomy" id="3088362"/>
    <lineage>
        <taxon>Bacteria</taxon>
        <taxon>Pseudomonadati</taxon>
        <taxon>Bacteroidota</taxon>
        <taxon>Cytophagia</taxon>
        <taxon>Cytophagales</taxon>
        <taxon>Spirosomataceae</taxon>
        <taxon>Dyadobacter</taxon>
    </lineage>
</organism>
<gene>
    <name evidence="5" type="ORF">ABV298_09520</name>
</gene>
<dbReference type="Gene3D" id="3.30.428.10">
    <property type="entry name" value="HIT-like"/>
    <property type="match status" value="1"/>
</dbReference>
<dbReference type="GO" id="GO:0032259">
    <property type="term" value="P:methylation"/>
    <property type="evidence" value="ECO:0007669"/>
    <property type="project" value="UniProtKB-KW"/>
</dbReference>
<dbReference type="InterPro" id="IPR001310">
    <property type="entry name" value="Histidine_triad_HIT"/>
</dbReference>
<dbReference type="SUPFAM" id="SSF54197">
    <property type="entry name" value="HIT-like"/>
    <property type="match status" value="1"/>
</dbReference>
<evidence type="ECO:0000313" key="5">
    <source>
        <dbReference type="EMBL" id="XCH26611.1"/>
    </source>
</evidence>
<dbReference type="InterPro" id="IPR036265">
    <property type="entry name" value="HIT-like_sf"/>
</dbReference>
<feature type="domain" description="HIT" evidence="4">
    <location>
        <begin position="4"/>
        <end position="107"/>
    </location>
</feature>
<dbReference type="PANTHER" id="PTHR46648">
    <property type="entry name" value="HIT FAMILY PROTEIN 1"/>
    <property type="match status" value="1"/>
</dbReference>
<keyword evidence="5" id="KW-0489">Methyltransferase</keyword>
<feature type="short sequence motif" description="Histidine triad motif" evidence="2 3">
    <location>
        <begin position="91"/>
        <end position="95"/>
    </location>
</feature>
<feature type="active site" description="Tele-AMP-histidine intermediate" evidence="1">
    <location>
        <position position="93"/>
    </location>
</feature>
<dbReference type="Pfam" id="PF01230">
    <property type="entry name" value="HIT"/>
    <property type="match status" value="1"/>
</dbReference>
<reference evidence="5" key="1">
    <citation type="submission" date="2024-06" db="EMBL/GenBank/DDBJ databases">
        <title>Sequencing and assembly of the genome of Dyadobacter sp. strain 676, a symbiont of Cyamopsis tetragonoloba.</title>
        <authorList>
            <person name="Guro P."/>
            <person name="Sazanova A."/>
            <person name="Kuznetsova I."/>
            <person name="Belimov A."/>
            <person name="Safronova V."/>
        </authorList>
    </citation>
    <scope>NUCLEOTIDE SEQUENCE</scope>
    <source>
        <strain evidence="5">676</strain>
    </source>
</reference>
<dbReference type="RefSeq" id="WP_353721901.1">
    <property type="nucleotide sequence ID" value="NZ_CP159289.1"/>
</dbReference>
<dbReference type="GO" id="GO:0009117">
    <property type="term" value="P:nucleotide metabolic process"/>
    <property type="evidence" value="ECO:0007669"/>
    <property type="project" value="TreeGrafter"/>
</dbReference>
<evidence type="ECO:0000256" key="2">
    <source>
        <dbReference type="PIRSR" id="PIRSR601310-3"/>
    </source>
</evidence>
<protein>
    <submittedName>
        <fullName evidence="5">HIT family protein</fullName>
        <ecNumber evidence="5">2.1.1.-</ecNumber>
    </submittedName>
</protein>
<sequence>MASIFSRIVAGEIPCHKIAETADFLAFLDAFPITKGHTLVIPKKEVDYLFDLDDELYTRLFRFAKSIVPALEKTVPCLRIGVSVIGLEVPHAHVHLLPLNSMADADFSKKIKTSQEELAALAEKIRNNL</sequence>